<dbReference type="SUPFAM" id="SSF53756">
    <property type="entry name" value="UDP-Glycosyltransferase/glycogen phosphorylase"/>
    <property type="match status" value="1"/>
</dbReference>
<evidence type="ECO:0000256" key="2">
    <source>
        <dbReference type="ARBA" id="ARBA00009995"/>
    </source>
</evidence>
<keyword evidence="5" id="KW-0808">Transferase</keyword>
<dbReference type="OMA" id="WSDIRET"/>
<evidence type="ECO:0000256" key="12">
    <source>
        <dbReference type="SAM" id="SignalP"/>
    </source>
</evidence>
<evidence type="ECO:0000256" key="4">
    <source>
        <dbReference type="ARBA" id="ARBA00022676"/>
    </source>
</evidence>
<evidence type="ECO:0000313" key="13">
    <source>
        <dbReference type="EMBL" id="CCD67006.1"/>
    </source>
</evidence>
<organism evidence="13 14">
    <name type="scientific">Caenorhabditis elegans</name>
    <dbReference type="NCBI Taxonomy" id="6239"/>
    <lineage>
        <taxon>Eukaryota</taxon>
        <taxon>Metazoa</taxon>
        <taxon>Ecdysozoa</taxon>
        <taxon>Nematoda</taxon>
        <taxon>Chromadorea</taxon>
        <taxon>Rhabditida</taxon>
        <taxon>Rhabditina</taxon>
        <taxon>Rhabditomorpha</taxon>
        <taxon>Rhabditoidea</taxon>
        <taxon>Rhabditidae</taxon>
        <taxon>Peloderinae</taxon>
        <taxon>Caenorhabditis</taxon>
    </lineage>
</organism>
<dbReference type="CAZy" id="GT1">
    <property type="family name" value="Glycosyltransferase Family 1"/>
</dbReference>
<dbReference type="PIR" id="T34457">
    <property type="entry name" value="T34457"/>
</dbReference>
<evidence type="ECO:0000256" key="6">
    <source>
        <dbReference type="ARBA" id="ARBA00022692"/>
    </source>
</evidence>
<dbReference type="GeneID" id="178882"/>
<keyword evidence="4" id="KW-0328">Glycosyltransferase</keyword>
<evidence type="ECO:0000256" key="3">
    <source>
        <dbReference type="ARBA" id="ARBA00012544"/>
    </source>
</evidence>
<dbReference type="FunFam" id="3.40.50.2000:FF:000228">
    <property type="entry name" value="UDP-GlucuronosylTransferase"/>
    <property type="match status" value="1"/>
</dbReference>
<dbReference type="Bgee" id="WBGene00020593">
    <property type="expression patterns" value="Expressed in larva and 2 other cell types or tissues"/>
</dbReference>
<dbReference type="InParanoid" id="O01616"/>
<dbReference type="EC" id="2.4.1.17" evidence="3"/>
<dbReference type="WormBase" id="T19H12.10">
    <property type="protein sequence ID" value="CE13770"/>
    <property type="gene ID" value="WBGene00020593"/>
    <property type="gene designation" value="ugt-11"/>
</dbReference>
<keyword evidence="6 11" id="KW-0812">Transmembrane</keyword>
<proteinExistence type="evidence at protein level"/>
<keyword evidence="16" id="KW-1267">Proteomics identification</keyword>
<dbReference type="Gene3D" id="3.40.50.2000">
    <property type="entry name" value="Glycogen Phosphorylase B"/>
    <property type="match status" value="1"/>
</dbReference>
<dbReference type="EMBL" id="BX284605">
    <property type="protein sequence ID" value="CCD67006.1"/>
    <property type="molecule type" value="Genomic_DNA"/>
</dbReference>
<keyword evidence="9 11" id="KW-0472">Membrane</keyword>
<evidence type="ECO:0000256" key="11">
    <source>
        <dbReference type="SAM" id="Phobius"/>
    </source>
</evidence>
<evidence type="ECO:0000256" key="9">
    <source>
        <dbReference type="ARBA" id="ARBA00023136"/>
    </source>
</evidence>
<dbReference type="AGR" id="WB:WBGene00020593"/>
<keyword evidence="7 12" id="KW-0732">Signal</keyword>
<sequence>MRLLTFSCLCFLLKVNYAAKILIFNPIFGFSHVKFVSKLADIIADHGQEVTLFQPFHLALKNLDGIVKNKNIEIINYYPDHYDDLLKLETQTFPDFWDSQLMNNPVLMAFMLPRILGGEFKKTTIQLIKDKEILKKLKDKKFDVAISETFELTGMYMSHFLGVPCIPILSAVRLDIFNEAFGQSSAFGYLTQQGSKLAPDAGFLDRLNDVYRDFFSKMAFRGMAQYQNDVIEKAAGHVVPYWKDLVKEAPVYMTNSNPYLDFAVPTTATIVHIGGITINLEKMNHVDALPEEYEIILKEKETTVLISFGSVIRSYEMPENFKAGLIKVFESLPDVIFIWKYEIDDLEFQKKLPKNVHLKKWVPQPSLLADKRVKLFVTHGGLGSTMEVAYTGKPALMVPIFGDQPMNADMLARHGGAIAYDKFDLVDGKKLTETVRDLVTNPKYEQKAKELLDVLTNQPIDPVMNLMKHLEFAIKFPNLRSQIPEINQVGPIAHYYLDVIVFLIFVSIITAYISFQIVCRILSRILSKKVKSD</sequence>
<dbReference type="eggNOG" id="KOG1192">
    <property type="taxonomic scope" value="Eukaryota"/>
</dbReference>
<dbReference type="STRING" id="6239.T19H12.10.1"/>
<feature type="signal peptide" evidence="12">
    <location>
        <begin position="1"/>
        <end position="18"/>
    </location>
</feature>
<evidence type="ECO:0000256" key="8">
    <source>
        <dbReference type="ARBA" id="ARBA00022989"/>
    </source>
</evidence>
<evidence type="ECO:0000256" key="5">
    <source>
        <dbReference type="ARBA" id="ARBA00022679"/>
    </source>
</evidence>
<dbReference type="CTD" id="178882"/>
<dbReference type="GO" id="GO:0016020">
    <property type="term" value="C:membrane"/>
    <property type="evidence" value="ECO:0007669"/>
    <property type="project" value="UniProtKB-SubCell"/>
</dbReference>
<dbReference type="Pfam" id="PF00201">
    <property type="entry name" value="UDPGT"/>
    <property type="match status" value="1"/>
</dbReference>
<dbReference type="InterPro" id="IPR050271">
    <property type="entry name" value="UDP-glycosyltransferase"/>
</dbReference>
<evidence type="ECO:0007829" key="16">
    <source>
        <dbReference type="PeptideAtlas" id="O01616"/>
    </source>
</evidence>
<dbReference type="Proteomes" id="UP000001940">
    <property type="component" value="Chromosome V"/>
</dbReference>
<dbReference type="GO" id="GO:0008194">
    <property type="term" value="F:UDP-glycosyltransferase activity"/>
    <property type="evidence" value="ECO:0000318"/>
    <property type="project" value="GO_Central"/>
</dbReference>
<protein>
    <recommendedName>
        <fullName evidence="3">glucuronosyltransferase</fullName>
        <ecNumber evidence="3">2.4.1.17</ecNumber>
    </recommendedName>
</protein>
<dbReference type="SMR" id="O01616"/>
<comment type="subcellular location">
    <subcellularLocation>
        <location evidence="1">Membrane</location>
        <topology evidence="1">Single-pass membrane protein</topology>
    </subcellularLocation>
</comment>
<dbReference type="PeptideAtlas" id="O01616"/>
<dbReference type="CDD" id="cd03784">
    <property type="entry name" value="GT1_Gtf-like"/>
    <property type="match status" value="1"/>
</dbReference>
<feature type="transmembrane region" description="Helical" evidence="11">
    <location>
        <begin position="495"/>
        <end position="519"/>
    </location>
</feature>
<evidence type="ECO:0000256" key="1">
    <source>
        <dbReference type="ARBA" id="ARBA00004167"/>
    </source>
</evidence>
<dbReference type="UCSC" id="T19H12.10">
    <property type="organism name" value="c. elegans"/>
</dbReference>
<dbReference type="InterPro" id="IPR002213">
    <property type="entry name" value="UDP_glucos_trans"/>
</dbReference>
<feature type="chain" id="PRO_5004156479" description="glucuronosyltransferase" evidence="12">
    <location>
        <begin position="19"/>
        <end position="533"/>
    </location>
</feature>
<keyword evidence="14" id="KW-1185">Reference proteome</keyword>
<gene>
    <name evidence="13 15" type="primary">ugt-11</name>
    <name evidence="13" type="ORF">CELE_T19H12.10</name>
    <name evidence="15" type="ORF">T19H12.10</name>
</gene>
<comment type="catalytic activity">
    <reaction evidence="10">
        <text>glucuronate acceptor + UDP-alpha-D-glucuronate = acceptor beta-D-glucuronoside + UDP + H(+)</text>
        <dbReference type="Rhea" id="RHEA:21032"/>
        <dbReference type="ChEBI" id="CHEBI:15378"/>
        <dbReference type="ChEBI" id="CHEBI:58052"/>
        <dbReference type="ChEBI" id="CHEBI:58223"/>
        <dbReference type="ChEBI" id="CHEBI:132367"/>
        <dbReference type="ChEBI" id="CHEBI:132368"/>
        <dbReference type="EC" id="2.4.1.17"/>
    </reaction>
</comment>
<dbReference type="PANTHER" id="PTHR48043">
    <property type="entry name" value="EG:EG0003.4 PROTEIN-RELATED"/>
    <property type="match status" value="1"/>
</dbReference>
<reference evidence="13 14" key="1">
    <citation type="journal article" date="1998" name="Science">
        <title>Genome sequence of the nematode C. elegans: a platform for investigating biology.</title>
        <authorList>
            <consortium name="The C. elegans sequencing consortium"/>
            <person name="Sulson J.E."/>
            <person name="Waterston R."/>
        </authorList>
    </citation>
    <scope>NUCLEOTIDE SEQUENCE [LARGE SCALE GENOMIC DNA]</scope>
    <source>
        <strain evidence="13 14">Bristol N2</strain>
    </source>
</reference>
<accession>O01616</accession>
<dbReference type="PhylomeDB" id="O01616"/>
<dbReference type="FunCoup" id="O01616">
    <property type="interactions" value="7"/>
</dbReference>
<dbReference type="RefSeq" id="NP_504311.1">
    <property type="nucleotide sequence ID" value="NM_071910.4"/>
</dbReference>
<dbReference type="AlphaFoldDB" id="O01616"/>
<dbReference type="OrthoDB" id="5835829at2759"/>
<dbReference type="PANTHER" id="PTHR48043:SF127">
    <property type="entry name" value="GLUCURONOSYLTRANSFERASE"/>
    <property type="match status" value="1"/>
</dbReference>
<dbReference type="FunFam" id="3.40.50.2000:FF:000038">
    <property type="entry name" value="UDP-GlucuronosylTransferase"/>
    <property type="match status" value="1"/>
</dbReference>
<dbReference type="IntAct" id="O01616">
    <property type="interactions" value="1"/>
</dbReference>
<keyword evidence="8 11" id="KW-1133">Transmembrane helix</keyword>
<evidence type="ECO:0000313" key="15">
    <source>
        <dbReference type="WormBase" id="T19H12.10"/>
    </source>
</evidence>
<name>O01616_CAEEL</name>
<dbReference type="GO" id="GO:0015020">
    <property type="term" value="F:glucuronosyltransferase activity"/>
    <property type="evidence" value="ECO:0007669"/>
    <property type="project" value="UniProtKB-EC"/>
</dbReference>
<evidence type="ECO:0000256" key="10">
    <source>
        <dbReference type="ARBA" id="ARBA00047475"/>
    </source>
</evidence>
<evidence type="ECO:0000313" key="14">
    <source>
        <dbReference type="Proteomes" id="UP000001940"/>
    </source>
</evidence>
<dbReference type="PaxDb" id="6239-T19H12.10"/>
<evidence type="ECO:0000256" key="7">
    <source>
        <dbReference type="ARBA" id="ARBA00022729"/>
    </source>
</evidence>
<dbReference type="HOGENOM" id="CLU_012949_1_4_1"/>
<comment type="similarity">
    <text evidence="2">Belongs to the UDP-glycosyltransferase family.</text>
</comment>
<dbReference type="KEGG" id="cel:CELE_T19H12.10"/>